<organism evidence="1 2">
    <name type="scientific">Tectimicrobiota bacterium</name>
    <dbReference type="NCBI Taxonomy" id="2528274"/>
    <lineage>
        <taxon>Bacteria</taxon>
        <taxon>Pseudomonadati</taxon>
        <taxon>Nitrospinota/Tectimicrobiota group</taxon>
        <taxon>Candidatus Tectimicrobiota</taxon>
    </lineage>
</organism>
<comment type="caution">
    <text evidence="1">The sequence shown here is derived from an EMBL/GenBank/DDBJ whole genome shotgun (WGS) entry which is preliminary data.</text>
</comment>
<proteinExistence type="predicted"/>
<protein>
    <submittedName>
        <fullName evidence="1">ABC transporter substrate-binding protein</fullName>
    </submittedName>
</protein>
<evidence type="ECO:0000313" key="2">
    <source>
        <dbReference type="Proteomes" id="UP000712673"/>
    </source>
</evidence>
<dbReference type="Pfam" id="PF04392">
    <property type="entry name" value="ABC_sub_bind"/>
    <property type="match status" value="1"/>
</dbReference>
<accession>A0A937W632</accession>
<dbReference type="CDD" id="cd06325">
    <property type="entry name" value="PBP1_ABC_unchar_transporter"/>
    <property type="match status" value="1"/>
</dbReference>
<dbReference type="Proteomes" id="UP000712673">
    <property type="component" value="Unassembled WGS sequence"/>
</dbReference>
<dbReference type="AlphaFoldDB" id="A0A937W632"/>
<dbReference type="InterPro" id="IPR007487">
    <property type="entry name" value="ABC_transpt-TYRBP-like"/>
</dbReference>
<dbReference type="PANTHER" id="PTHR35271:SF1">
    <property type="entry name" value="ABC TRANSPORTER, SUBSTRATE-BINDING LIPOPROTEIN"/>
    <property type="match status" value="1"/>
</dbReference>
<name>A0A937W632_UNCTE</name>
<dbReference type="Gene3D" id="3.40.50.2300">
    <property type="match status" value="2"/>
</dbReference>
<dbReference type="EMBL" id="VGLS01000682">
    <property type="protein sequence ID" value="MBM3225776.1"/>
    <property type="molecule type" value="Genomic_DNA"/>
</dbReference>
<evidence type="ECO:0000313" key="1">
    <source>
        <dbReference type="EMBL" id="MBM3225776.1"/>
    </source>
</evidence>
<dbReference type="PANTHER" id="PTHR35271">
    <property type="entry name" value="ABC TRANSPORTER, SUBSTRATE-BINDING LIPOPROTEIN-RELATED"/>
    <property type="match status" value="1"/>
</dbReference>
<dbReference type="PROSITE" id="PS51257">
    <property type="entry name" value="PROKAR_LIPOPROTEIN"/>
    <property type="match status" value="1"/>
</dbReference>
<gene>
    <name evidence="1" type="ORF">FJZ47_18525</name>
</gene>
<sequence>MENAVRRTIVGVIITFALGCWCVPLTAGAQPPTTVYRIGWLSAGSPPSAPAWSQSHPLLQGVGFLEGLGALGYREGQNLVIEYRWAERRFEHLAVLAAELARLNVDVIVALGGAAAGAAKQATATIPVVMLAGDPVGQGLIASLARPGGNITGVSVANVALSQKRLQLLQEVLTAPARLAMMWCPSAGVNRQQLDETRGAAQALGVHLIPLEVRGVHDMPTLWETATHERAEGLIVLDCAIIPLDIAAQAATHRLPAIYAVRSYVTHGGLMSYDPNYPATLRRAASYVDKILKGAKPADLPVEWPTTFELVINLKTATALGMTIPPSLLLLADEVIQ</sequence>
<reference evidence="1" key="1">
    <citation type="submission" date="2019-03" db="EMBL/GenBank/DDBJ databases">
        <title>Lake Tanganyika Metagenome-Assembled Genomes (MAGs).</title>
        <authorList>
            <person name="Tran P."/>
        </authorList>
    </citation>
    <scope>NUCLEOTIDE SEQUENCE</scope>
    <source>
        <strain evidence="1">K_DeepCast_65m_m2_066</strain>
    </source>
</reference>